<dbReference type="Pfam" id="PF01022">
    <property type="entry name" value="HTH_5"/>
    <property type="match status" value="1"/>
</dbReference>
<evidence type="ECO:0000259" key="4">
    <source>
        <dbReference type="PROSITE" id="PS50987"/>
    </source>
</evidence>
<feature type="domain" description="HTH arsR-type" evidence="4">
    <location>
        <begin position="1"/>
        <end position="90"/>
    </location>
</feature>
<dbReference type="KEGG" id="dbk:DGMP_24590"/>
<dbReference type="GO" id="GO:0003677">
    <property type="term" value="F:DNA binding"/>
    <property type="evidence" value="ECO:0007669"/>
    <property type="project" value="UniProtKB-KW"/>
</dbReference>
<dbReference type="PANTHER" id="PTHR43132:SF6">
    <property type="entry name" value="HTH-TYPE TRANSCRIPTIONAL REPRESSOR CZRA"/>
    <property type="match status" value="1"/>
</dbReference>
<dbReference type="AlphaFoldDB" id="A0A8D5FUU4"/>
<proteinExistence type="predicted"/>
<dbReference type="InterPro" id="IPR051011">
    <property type="entry name" value="Metal_resp_trans_reg"/>
</dbReference>
<dbReference type="Proteomes" id="UP000826725">
    <property type="component" value="Chromosome"/>
</dbReference>
<dbReference type="RefSeq" id="WP_228854190.1">
    <property type="nucleotide sequence ID" value="NZ_AP024086.1"/>
</dbReference>
<dbReference type="EMBL" id="AP024086">
    <property type="protein sequence ID" value="BCL61766.1"/>
    <property type="molecule type" value="Genomic_DNA"/>
</dbReference>
<dbReference type="PROSITE" id="PS50987">
    <property type="entry name" value="HTH_ARSR_2"/>
    <property type="match status" value="1"/>
</dbReference>
<organism evidence="5 6">
    <name type="scientific">Desulfomarina profundi</name>
    <dbReference type="NCBI Taxonomy" id="2772557"/>
    <lineage>
        <taxon>Bacteria</taxon>
        <taxon>Pseudomonadati</taxon>
        <taxon>Thermodesulfobacteriota</taxon>
        <taxon>Desulfobulbia</taxon>
        <taxon>Desulfobulbales</taxon>
        <taxon>Desulfobulbaceae</taxon>
        <taxon>Desulfomarina</taxon>
    </lineage>
</organism>
<evidence type="ECO:0000313" key="6">
    <source>
        <dbReference type="Proteomes" id="UP000826725"/>
    </source>
</evidence>
<dbReference type="CDD" id="cd00090">
    <property type="entry name" value="HTH_ARSR"/>
    <property type="match status" value="1"/>
</dbReference>
<accession>A0A8D5FUU4</accession>
<evidence type="ECO:0000256" key="1">
    <source>
        <dbReference type="ARBA" id="ARBA00023015"/>
    </source>
</evidence>
<dbReference type="SMART" id="SM00418">
    <property type="entry name" value="HTH_ARSR"/>
    <property type="match status" value="1"/>
</dbReference>
<dbReference type="InterPro" id="IPR001845">
    <property type="entry name" value="HTH_ArsR_DNA-bd_dom"/>
</dbReference>
<keyword evidence="3" id="KW-0804">Transcription</keyword>
<evidence type="ECO:0000256" key="3">
    <source>
        <dbReference type="ARBA" id="ARBA00023163"/>
    </source>
</evidence>
<gene>
    <name evidence="5" type="ORF">DGMP_24590</name>
</gene>
<dbReference type="NCBIfam" id="NF033788">
    <property type="entry name" value="HTH_metalloreg"/>
    <property type="match status" value="1"/>
</dbReference>
<protein>
    <recommendedName>
        <fullName evidence="4">HTH arsR-type domain-containing protein</fullName>
    </recommendedName>
</protein>
<dbReference type="GO" id="GO:0003700">
    <property type="term" value="F:DNA-binding transcription factor activity"/>
    <property type="evidence" value="ECO:0007669"/>
    <property type="project" value="InterPro"/>
</dbReference>
<name>A0A8D5FUU4_9BACT</name>
<keyword evidence="6" id="KW-1185">Reference proteome</keyword>
<evidence type="ECO:0000313" key="5">
    <source>
        <dbReference type="EMBL" id="BCL61766.1"/>
    </source>
</evidence>
<dbReference type="InterPro" id="IPR011991">
    <property type="entry name" value="ArsR-like_HTH"/>
</dbReference>
<keyword evidence="2" id="KW-0238">DNA-binding</keyword>
<dbReference type="PANTHER" id="PTHR43132">
    <property type="entry name" value="ARSENICAL RESISTANCE OPERON REPRESSOR ARSR-RELATED"/>
    <property type="match status" value="1"/>
</dbReference>
<keyword evidence="1" id="KW-0805">Transcription regulation</keyword>
<evidence type="ECO:0000256" key="2">
    <source>
        <dbReference type="ARBA" id="ARBA00023125"/>
    </source>
</evidence>
<sequence>MTKLAQFIKVLGDANRLAIIHAIGESTRSVTEIIAETGLSQTLVSFHLRVMREKSVVTTQRDGPFIFYSLSTPELYGLIGELARVAGIESAIGKPISSSVKVNQNRS</sequence>
<reference evidence="5" key="1">
    <citation type="submission" date="2020-09" db="EMBL/GenBank/DDBJ databases">
        <title>Desulfogranum mesoprofundum gen. nov., sp. nov., a novel mesophilic, sulfate-reducing chemolithoautotroph isolated from a deep-sea hydrothermal vent chimney in the Suiyo Seamount.</title>
        <authorList>
            <person name="Hashimoto Y."/>
            <person name="Nakagawa S."/>
        </authorList>
    </citation>
    <scope>NUCLEOTIDE SEQUENCE</scope>
    <source>
        <strain evidence="5">KT2</strain>
    </source>
</reference>